<gene>
    <name evidence="3" type="ORF">Tco_0859130</name>
</gene>
<evidence type="ECO:0000313" key="4">
    <source>
        <dbReference type="Proteomes" id="UP001151760"/>
    </source>
</evidence>
<dbReference type="Proteomes" id="UP001151760">
    <property type="component" value="Unassembled WGS sequence"/>
</dbReference>
<evidence type="ECO:0000256" key="2">
    <source>
        <dbReference type="SAM" id="Phobius"/>
    </source>
</evidence>
<proteinExistence type="predicted"/>
<comment type="caution">
    <text evidence="3">The sequence shown here is derived from an EMBL/GenBank/DDBJ whole genome shotgun (WGS) entry which is preliminary data.</text>
</comment>
<dbReference type="EMBL" id="BQNB010013120">
    <property type="protein sequence ID" value="GJT12088.1"/>
    <property type="molecule type" value="Genomic_DNA"/>
</dbReference>
<sequence>MADFPNKGSFWNLLNVGTMGSESTSNSQFSGFSSQAPMTPEQQAFLQSQQQAFLAFQQTFQNIQQNPPQQQSQSSNSIPQQTDSQPKRTRVKHAAKRSKGKEAEPTGDVTTLRWSSDEEALLAECFVAVSEDRNVGRSQAKDTFWIRVMHEFNRKNFQKRTKDMLTSKWTTLNHHCQKFNAIYKRCHRLKKSGESEVDLMGRARGMYQDENKNSPFNHDKAWAILRQHAKWDAPEVAPVDLTEDETGDFHATVNTDELFGADPRPRPPGKQRPGKKPKSDTSASTGGSHSSQFGEFVSHELRLKREAAEKAFEASKDKDKTIKSLEELRFLALSTKDLSDDDAFWILRKKIKSKPRAVPEVTYGSVVLPVFILFSLFLSIANLAKNRPATEAVPYFEQLGPLVSQMMPVVEVSPVSSMAKSAADAWKALLETVEAMVKFNTDAIDETDLLEETLRPRVEAIVELEHLEIKMEEIKLATGNFDDSKVIGIRGFGKVYGGKLSRFNG</sequence>
<reference evidence="3" key="2">
    <citation type="submission" date="2022-01" db="EMBL/GenBank/DDBJ databases">
        <authorList>
            <person name="Yamashiro T."/>
            <person name="Shiraishi A."/>
            <person name="Satake H."/>
            <person name="Nakayama K."/>
        </authorList>
    </citation>
    <scope>NUCLEOTIDE SEQUENCE</scope>
</reference>
<accession>A0ABQ5BE28</accession>
<feature type="region of interest" description="Disordered" evidence="1">
    <location>
        <begin position="63"/>
        <end position="112"/>
    </location>
</feature>
<feature type="compositionally biased region" description="Low complexity" evidence="1">
    <location>
        <begin position="63"/>
        <end position="82"/>
    </location>
</feature>
<feature type="compositionally biased region" description="Basic residues" evidence="1">
    <location>
        <begin position="267"/>
        <end position="276"/>
    </location>
</feature>
<keyword evidence="2" id="KW-0812">Transmembrane</keyword>
<dbReference type="Gene3D" id="3.30.200.20">
    <property type="entry name" value="Phosphorylase Kinase, domain 1"/>
    <property type="match status" value="1"/>
</dbReference>
<evidence type="ECO:0000313" key="3">
    <source>
        <dbReference type="EMBL" id="GJT12088.1"/>
    </source>
</evidence>
<keyword evidence="2" id="KW-0472">Membrane</keyword>
<evidence type="ECO:0000256" key="1">
    <source>
        <dbReference type="SAM" id="MobiDB-lite"/>
    </source>
</evidence>
<feature type="compositionally biased region" description="Polar residues" evidence="1">
    <location>
        <begin position="280"/>
        <end position="293"/>
    </location>
</feature>
<evidence type="ECO:0008006" key="5">
    <source>
        <dbReference type="Google" id="ProtNLM"/>
    </source>
</evidence>
<dbReference type="PANTHER" id="PTHR45023">
    <property type="match status" value="1"/>
</dbReference>
<keyword evidence="2" id="KW-1133">Transmembrane helix</keyword>
<dbReference type="PANTHER" id="PTHR45023:SF4">
    <property type="entry name" value="GLYCINE-RICH PROTEIN-RELATED"/>
    <property type="match status" value="1"/>
</dbReference>
<protein>
    <recommendedName>
        <fullName evidence="5">Myb-like domain-containing protein</fullName>
    </recommendedName>
</protein>
<feature type="transmembrane region" description="Helical" evidence="2">
    <location>
        <begin position="361"/>
        <end position="381"/>
    </location>
</feature>
<feature type="region of interest" description="Disordered" evidence="1">
    <location>
        <begin position="22"/>
        <end position="47"/>
    </location>
</feature>
<organism evidence="3 4">
    <name type="scientific">Tanacetum coccineum</name>
    <dbReference type="NCBI Taxonomy" id="301880"/>
    <lineage>
        <taxon>Eukaryota</taxon>
        <taxon>Viridiplantae</taxon>
        <taxon>Streptophyta</taxon>
        <taxon>Embryophyta</taxon>
        <taxon>Tracheophyta</taxon>
        <taxon>Spermatophyta</taxon>
        <taxon>Magnoliopsida</taxon>
        <taxon>eudicotyledons</taxon>
        <taxon>Gunneridae</taxon>
        <taxon>Pentapetalae</taxon>
        <taxon>asterids</taxon>
        <taxon>campanulids</taxon>
        <taxon>Asterales</taxon>
        <taxon>Asteraceae</taxon>
        <taxon>Asteroideae</taxon>
        <taxon>Anthemideae</taxon>
        <taxon>Anthemidinae</taxon>
        <taxon>Tanacetum</taxon>
    </lineage>
</organism>
<name>A0ABQ5BE28_9ASTR</name>
<keyword evidence="4" id="KW-1185">Reference proteome</keyword>
<reference evidence="3" key="1">
    <citation type="journal article" date="2022" name="Int. J. Mol. Sci.">
        <title>Draft Genome of Tanacetum Coccineum: Genomic Comparison of Closely Related Tanacetum-Family Plants.</title>
        <authorList>
            <person name="Yamashiro T."/>
            <person name="Shiraishi A."/>
            <person name="Nakayama K."/>
            <person name="Satake H."/>
        </authorList>
    </citation>
    <scope>NUCLEOTIDE SEQUENCE</scope>
</reference>
<feature type="region of interest" description="Disordered" evidence="1">
    <location>
        <begin position="253"/>
        <end position="293"/>
    </location>
</feature>
<feature type="compositionally biased region" description="Low complexity" evidence="1">
    <location>
        <begin position="22"/>
        <end position="35"/>
    </location>
</feature>
<feature type="compositionally biased region" description="Basic residues" evidence="1">
    <location>
        <begin position="87"/>
        <end position="99"/>
    </location>
</feature>